<dbReference type="STRING" id="1134435.AC731_001885"/>
<dbReference type="Gene3D" id="1.10.10.10">
    <property type="entry name" value="Winged helix-like DNA-binding domain superfamily/Winged helix DNA-binding domain"/>
    <property type="match status" value="1"/>
</dbReference>
<dbReference type="InterPro" id="IPR001034">
    <property type="entry name" value="DeoR_HTH"/>
</dbReference>
<dbReference type="InterPro" id="IPR014036">
    <property type="entry name" value="DeoR-like_C"/>
</dbReference>
<keyword evidence="2" id="KW-0805">Transcription regulation</keyword>
<keyword evidence="6" id="KW-1185">Reference proteome</keyword>
<dbReference type="Pfam" id="PF08220">
    <property type="entry name" value="HTH_DeoR"/>
    <property type="match status" value="1"/>
</dbReference>
<dbReference type="InterPro" id="IPR036388">
    <property type="entry name" value="WH-like_DNA-bd_sf"/>
</dbReference>
<name>A0A140IDH9_9RHOO</name>
<dbReference type="PANTHER" id="PTHR30363">
    <property type="entry name" value="HTH-TYPE TRANSCRIPTIONAL REGULATOR SRLR-RELATED"/>
    <property type="match status" value="1"/>
</dbReference>
<dbReference type="PROSITE" id="PS51000">
    <property type="entry name" value="HTH_DEOR_2"/>
    <property type="match status" value="1"/>
</dbReference>
<dbReference type="PANTHER" id="PTHR30363:SF4">
    <property type="entry name" value="GLYCEROL-3-PHOSPHATE REGULON REPRESSOR"/>
    <property type="match status" value="1"/>
</dbReference>
<dbReference type="Pfam" id="PF00455">
    <property type="entry name" value="DeoRC"/>
    <property type="match status" value="1"/>
</dbReference>
<evidence type="ECO:0000256" key="1">
    <source>
        <dbReference type="ARBA" id="ARBA00022491"/>
    </source>
</evidence>
<dbReference type="Gene3D" id="3.30.750.70">
    <property type="entry name" value="4-hydroxybutyrate coenzyme like domains"/>
    <property type="match status" value="1"/>
</dbReference>
<dbReference type="InterPro" id="IPR037171">
    <property type="entry name" value="NagB/RpiA_transferase-like"/>
</dbReference>
<evidence type="ECO:0000313" key="6">
    <source>
        <dbReference type="Proteomes" id="UP000036902"/>
    </source>
</evidence>
<dbReference type="RefSeq" id="WP_048708909.1">
    <property type="nucleotide sequence ID" value="NZ_CP014646.1"/>
</dbReference>
<dbReference type="InterPro" id="IPR036390">
    <property type="entry name" value="WH_DNA-bd_sf"/>
</dbReference>
<dbReference type="AlphaFoldDB" id="A0A140IDH9"/>
<sequence>MIPPTLDARERQILEQVLRSGFAGIDDLAQRFDVTPQTIRRGVNRLCEQGLLRRVHGGVDSPRHGNLPYPRRQILNLDAKRRIANAVAAFIPDGASVSIGIGTTPAQVAVALRAHTRLRVITNSLNVATALGGNPGIEVTIAGGPLRPTDLDVVGSGAVSCFSAFKTDFAVFGVGGIDRDGTLLDFDVAEVATRQAMADNCRTSLLVADASKFGRPAIARGGPLGDADHLFIDAPVPADYLGALDADRPRVHVAASAETPARQTGESCS</sequence>
<keyword evidence="3" id="KW-0804">Transcription</keyword>
<dbReference type="GO" id="GO:0003700">
    <property type="term" value="F:DNA-binding transcription factor activity"/>
    <property type="evidence" value="ECO:0007669"/>
    <property type="project" value="InterPro"/>
</dbReference>
<dbReference type="Proteomes" id="UP000036902">
    <property type="component" value="Chromosome"/>
</dbReference>
<feature type="domain" description="HTH deoR-type" evidence="4">
    <location>
        <begin position="6"/>
        <end position="61"/>
    </location>
</feature>
<evidence type="ECO:0000256" key="2">
    <source>
        <dbReference type="ARBA" id="ARBA00023015"/>
    </source>
</evidence>
<protein>
    <submittedName>
        <fullName evidence="5">DeoR family transcriptional regulator</fullName>
    </submittedName>
</protein>
<dbReference type="InterPro" id="IPR050313">
    <property type="entry name" value="Carb_Metab_HTH_regulators"/>
</dbReference>
<evidence type="ECO:0000259" key="4">
    <source>
        <dbReference type="PROSITE" id="PS51000"/>
    </source>
</evidence>
<dbReference type="SMART" id="SM00420">
    <property type="entry name" value="HTH_DEOR"/>
    <property type="match status" value="1"/>
</dbReference>
<evidence type="ECO:0000256" key="3">
    <source>
        <dbReference type="ARBA" id="ARBA00023163"/>
    </source>
</evidence>
<proteinExistence type="predicted"/>
<accession>A0A140IDH9</accession>
<reference evidence="6" key="1">
    <citation type="submission" date="2016-03" db="EMBL/GenBank/DDBJ databases">
        <authorList>
            <person name="Ma C."/>
            <person name="Zhou S."/>
            <person name="Yang G."/>
        </authorList>
    </citation>
    <scope>NUCLEOTIDE SEQUENCE [LARGE SCALE GENOMIC DNA]</scope>
    <source>
        <strain evidence="6">SgZ-1</strain>
    </source>
</reference>
<evidence type="ECO:0000313" key="5">
    <source>
        <dbReference type="EMBL" id="AMO35804.1"/>
    </source>
</evidence>
<keyword evidence="1" id="KW-0678">Repressor</keyword>
<dbReference type="SUPFAM" id="SSF46785">
    <property type="entry name" value="Winged helix' DNA-binding domain"/>
    <property type="match status" value="1"/>
</dbReference>
<dbReference type="SMART" id="SM01134">
    <property type="entry name" value="DeoRC"/>
    <property type="match status" value="1"/>
</dbReference>
<dbReference type="PRINTS" id="PR00037">
    <property type="entry name" value="HTHLACR"/>
</dbReference>
<dbReference type="KEGG" id="thu:AC731_001885"/>
<organism evidence="5 6">
    <name type="scientific">Thauera humireducens</name>
    <dbReference type="NCBI Taxonomy" id="1134435"/>
    <lineage>
        <taxon>Bacteria</taxon>
        <taxon>Pseudomonadati</taxon>
        <taxon>Pseudomonadota</taxon>
        <taxon>Betaproteobacteria</taxon>
        <taxon>Rhodocyclales</taxon>
        <taxon>Zoogloeaceae</taxon>
        <taxon>Thauera</taxon>
    </lineage>
</organism>
<dbReference type="EMBL" id="CP014646">
    <property type="protein sequence ID" value="AMO35804.1"/>
    <property type="molecule type" value="Genomic_DNA"/>
</dbReference>
<dbReference type="SUPFAM" id="SSF100950">
    <property type="entry name" value="NagB/RpiA/CoA transferase-like"/>
    <property type="match status" value="1"/>
</dbReference>
<gene>
    <name evidence="5" type="ORF">AC731_001885</name>
</gene>